<evidence type="ECO:0000313" key="3">
    <source>
        <dbReference type="Proteomes" id="UP001302072"/>
    </source>
</evidence>
<evidence type="ECO:0000256" key="1">
    <source>
        <dbReference type="SAM" id="MobiDB-lite"/>
    </source>
</evidence>
<accession>A0ABY9YWY0</accession>
<protein>
    <submittedName>
        <fullName evidence="2">Uncharacterized protein</fullName>
    </submittedName>
</protein>
<evidence type="ECO:0000313" key="2">
    <source>
        <dbReference type="EMBL" id="WNH54689.1"/>
    </source>
</evidence>
<name>A0ABY9YWY0_9GAMM</name>
<sequence length="75" mass="7399">MGPRAPAGAQCGYAGQPGHRVPEPAAGAEERPDRRPAVRSGAGPAARRRCRTGADGPDRTAAHPPGQPVGGPGAG</sequence>
<proteinExistence type="predicted"/>
<gene>
    <name evidence="2" type="ORF">PDM29_11825</name>
</gene>
<keyword evidence="3" id="KW-1185">Reference proteome</keyword>
<reference evidence="2 3" key="1">
    <citation type="submission" date="2022-12" db="EMBL/GenBank/DDBJ databases">
        <title>Two new species, Stenotrophomonas aracearum and Stenotrophomonas oahuensis, isolated from Anthurium (Araceae family) in Hawaii.</title>
        <authorList>
            <person name="Chunag S.C."/>
            <person name="Dobhal S."/>
            <person name="Alvarez A."/>
            <person name="Arif M."/>
        </authorList>
    </citation>
    <scope>NUCLEOTIDE SEQUENCE [LARGE SCALE GENOMIC DNA]</scope>
    <source>
        <strain evidence="2 3">A5586</strain>
    </source>
</reference>
<dbReference type="Proteomes" id="UP001302072">
    <property type="component" value="Chromosome"/>
</dbReference>
<organism evidence="2 3">
    <name type="scientific">Stenotrophomonas oahuensis</name>
    <dbReference type="NCBI Taxonomy" id="3003271"/>
    <lineage>
        <taxon>Bacteria</taxon>
        <taxon>Pseudomonadati</taxon>
        <taxon>Pseudomonadota</taxon>
        <taxon>Gammaproteobacteria</taxon>
        <taxon>Lysobacterales</taxon>
        <taxon>Lysobacteraceae</taxon>
        <taxon>Stenotrophomonas</taxon>
    </lineage>
</organism>
<dbReference type="EMBL" id="CP115541">
    <property type="protein sequence ID" value="WNH54689.1"/>
    <property type="molecule type" value="Genomic_DNA"/>
</dbReference>
<feature type="region of interest" description="Disordered" evidence="1">
    <location>
        <begin position="1"/>
        <end position="75"/>
    </location>
</feature>